<dbReference type="RefSeq" id="XP_040684781.1">
    <property type="nucleotide sequence ID" value="XM_040836429.1"/>
</dbReference>
<name>A0A1L9R878_ASPWE</name>
<feature type="transmembrane region" description="Helical" evidence="1">
    <location>
        <begin position="26"/>
        <end position="45"/>
    </location>
</feature>
<dbReference type="VEuPathDB" id="FungiDB:ASPWEDRAFT_45057"/>
<evidence type="ECO:0000256" key="1">
    <source>
        <dbReference type="SAM" id="Phobius"/>
    </source>
</evidence>
<keyword evidence="1" id="KW-1133">Transmembrane helix</keyword>
<organism evidence="2 3">
    <name type="scientific">Aspergillus wentii DTO 134E9</name>
    <dbReference type="NCBI Taxonomy" id="1073089"/>
    <lineage>
        <taxon>Eukaryota</taxon>
        <taxon>Fungi</taxon>
        <taxon>Dikarya</taxon>
        <taxon>Ascomycota</taxon>
        <taxon>Pezizomycotina</taxon>
        <taxon>Eurotiomycetes</taxon>
        <taxon>Eurotiomycetidae</taxon>
        <taxon>Eurotiales</taxon>
        <taxon>Aspergillaceae</taxon>
        <taxon>Aspergillus</taxon>
        <taxon>Aspergillus subgen. Cremei</taxon>
    </lineage>
</organism>
<gene>
    <name evidence="2" type="ORF">ASPWEDRAFT_45057</name>
</gene>
<dbReference type="AlphaFoldDB" id="A0A1L9R878"/>
<keyword evidence="1" id="KW-0472">Membrane</keyword>
<dbReference type="Proteomes" id="UP000184383">
    <property type="component" value="Unassembled WGS sequence"/>
</dbReference>
<evidence type="ECO:0000313" key="3">
    <source>
        <dbReference type="Proteomes" id="UP000184383"/>
    </source>
</evidence>
<dbReference type="GeneID" id="63752277"/>
<proteinExistence type="predicted"/>
<sequence>MNDKTSGGRPRICASMSTGTPGPLEYIQSLWLLPMTTVLCLIFLCQPFDASLMSYLMPWVYRSSHGSLHVVIRWETT</sequence>
<dbReference type="EMBL" id="KV878216">
    <property type="protein sequence ID" value="OJJ31104.1"/>
    <property type="molecule type" value="Genomic_DNA"/>
</dbReference>
<keyword evidence="1" id="KW-0812">Transmembrane</keyword>
<evidence type="ECO:0000313" key="2">
    <source>
        <dbReference type="EMBL" id="OJJ31104.1"/>
    </source>
</evidence>
<reference evidence="3" key="1">
    <citation type="journal article" date="2017" name="Genome Biol.">
        <title>Comparative genomics reveals high biological diversity and specific adaptations in the industrially and medically important fungal genus Aspergillus.</title>
        <authorList>
            <person name="de Vries R.P."/>
            <person name="Riley R."/>
            <person name="Wiebenga A."/>
            <person name="Aguilar-Osorio G."/>
            <person name="Amillis S."/>
            <person name="Uchima C.A."/>
            <person name="Anderluh G."/>
            <person name="Asadollahi M."/>
            <person name="Askin M."/>
            <person name="Barry K."/>
            <person name="Battaglia E."/>
            <person name="Bayram O."/>
            <person name="Benocci T."/>
            <person name="Braus-Stromeyer S.A."/>
            <person name="Caldana C."/>
            <person name="Canovas D."/>
            <person name="Cerqueira G.C."/>
            <person name="Chen F."/>
            <person name="Chen W."/>
            <person name="Choi C."/>
            <person name="Clum A."/>
            <person name="Dos Santos R.A."/>
            <person name="Damasio A.R."/>
            <person name="Diallinas G."/>
            <person name="Emri T."/>
            <person name="Fekete E."/>
            <person name="Flipphi M."/>
            <person name="Freyberg S."/>
            <person name="Gallo A."/>
            <person name="Gournas C."/>
            <person name="Habgood R."/>
            <person name="Hainaut M."/>
            <person name="Harispe M.L."/>
            <person name="Henrissat B."/>
            <person name="Hilden K.S."/>
            <person name="Hope R."/>
            <person name="Hossain A."/>
            <person name="Karabika E."/>
            <person name="Karaffa L."/>
            <person name="Karanyi Z."/>
            <person name="Krasevec N."/>
            <person name="Kuo A."/>
            <person name="Kusch H."/>
            <person name="LaButti K."/>
            <person name="Lagendijk E.L."/>
            <person name="Lapidus A."/>
            <person name="Levasseur A."/>
            <person name="Lindquist E."/>
            <person name="Lipzen A."/>
            <person name="Logrieco A.F."/>
            <person name="MacCabe A."/>
            <person name="Maekelae M.R."/>
            <person name="Malavazi I."/>
            <person name="Melin P."/>
            <person name="Meyer V."/>
            <person name="Mielnichuk N."/>
            <person name="Miskei M."/>
            <person name="Molnar A.P."/>
            <person name="Mule G."/>
            <person name="Ngan C.Y."/>
            <person name="Orejas M."/>
            <person name="Orosz E."/>
            <person name="Ouedraogo J.P."/>
            <person name="Overkamp K.M."/>
            <person name="Park H.-S."/>
            <person name="Perrone G."/>
            <person name="Piumi F."/>
            <person name="Punt P.J."/>
            <person name="Ram A.F."/>
            <person name="Ramon A."/>
            <person name="Rauscher S."/>
            <person name="Record E."/>
            <person name="Riano-Pachon D.M."/>
            <person name="Robert V."/>
            <person name="Roehrig J."/>
            <person name="Ruller R."/>
            <person name="Salamov A."/>
            <person name="Salih N.S."/>
            <person name="Samson R.A."/>
            <person name="Sandor E."/>
            <person name="Sanguinetti M."/>
            <person name="Schuetze T."/>
            <person name="Sepcic K."/>
            <person name="Shelest E."/>
            <person name="Sherlock G."/>
            <person name="Sophianopoulou V."/>
            <person name="Squina F.M."/>
            <person name="Sun H."/>
            <person name="Susca A."/>
            <person name="Todd R.B."/>
            <person name="Tsang A."/>
            <person name="Unkles S.E."/>
            <person name="van de Wiele N."/>
            <person name="van Rossen-Uffink D."/>
            <person name="Oliveira J.V."/>
            <person name="Vesth T.C."/>
            <person name="Visser J."/>
            <person name="Yu J.-H."/>
            <person name="Zhou M."/>
            <person name="Andersen M.R."/>
            <person name="Archer D.B."/>
            <person name="Baker S.E."/>
            <person name="Benoit I."/>
            <person name="Brakhage A.A."/>
            <person name="Braus G.H."/>
            <person name="Fischer R."/>
            <person name="Frisvad J.C."/>
            <person name="Goldman G.H."/>
            <person name="Houbraken J."/>
            <person name="Oakley B."/>
            <person name="Pocsi I."/>
            <person name="Scazzocchio C."/>
            <person name="Seiboth B."/>
            <person name="vanKuyk P.A."/>
            <person name="Wortman J."/>
            <person name="Dyer P.S."/>
            <person name="Grigoriev I.V."/>
        </authorList>
    </citation>
    <scope>NUCLEOTIDE SEQUENCE [LARGE SCALE GENOMIC DNA]</scope>
    <source>
        <strain evidence="3">DTO 134E9</strain>
    </source>
</reference>
<accession>A0A1L9R878</accession>
<protein>
    <submittedName>
        <fullName evidence="2">Uncharacterized protein</fullName>
    </submittedName>
</protein>
<keyword evidence="3" id="KW-1185">Reference proteome</keyword>